<feature type="domain" description="Carrier" evidence="5">
    <location>
        <begin position="3810"/>
        <end position="3883"/>
    </location>
</feature>
<feature type="domain" description="Carrier" evidence="5">
    <location>
        <begin position="3255"/>
        <end position="3332"/>
    </location>
</feature>
<dbReference type="PROSITE" id="PS00455">
    <property type="entry name" value="AMP_BINDING"/>
    <property type="match status" value="2"/>
</dbReference>
<dbReference type="PANTHER" id="PTHR45527:SF1">
    <property type="entry name" value="FATTY ACID SYNTHASE"/>
    <property type="match status" value="1"/>
</dbReference>
<dbReference type="PANTHER" id="PTHR45527">
    <property type="entry name" value="NONRIBOSOMAL PEPTIDE SYNTHETASE"/>
    <property type="match status" value="1"/>
</dbReference>
<keyword evidence="7" id="KW-1185">Reference proteome</keyword>
<feature type="domain" description="Carrier" evidence="5">
    <location>
        <begin position="4367"/>
        <end position="4443"/>
    </location>
</feature>
<comment type="caution">
    <text evidence="6">The sequence shown here is derived from an EMBL/GenBank/DDBJ whole genome shotgun (WGS) entry which is preliminary data.</text>
</comment>
<dbReference type="Gene3D" id="3.30.559.10">
    <property type="entry name" value="Chloramphenicol acetyltransferase-like domain"/>
    <property type="match status" value="6"/>
</dbReference>
<dbReference type="InterPro" id="IPR009081">
    <property type="entry name" value="PP-bd_ACP"/>
</dbReference>
<reference evidence="6 7" key="1">
    <citation type="submission" date="2024-02" db="EMBL/GenBank/DDBJ databases">
        <title>First draft genome assembly of two strains of Seiridium cardinale.</title>
        <authorList>
            <person name="Emiliani G."/>
            <person name="Scali E."/>
        </authorList>
    </citation>
    <scope>NUCLEOTIDE SEQUENCE [LARGE SCALE GENOMIC DNA]</scope>
    <source>
        <strain evidence="6 7">BM-138-000479</strain>
    </source>
</reference>
<evidence type="ECO:0000256" key="2">
    <source>
        <dbReference type="ARBA" id="ARBA00022553"/>
    </source>
</evidence>
<dbReference type="Pfam" id="PF00501">
    <property type="entry name" value="AMP-binding"/>
    <property type="match status" value="3"/>
</dbReference>
<dbReference type="CDD" id="cd05918">
    <property type="entry name" value="A_NRPS_SidN3_like"/>
    <property type="match status" value="2"/>
</dbReference>
<feature type="region of interest" description="Disordered" evidence="4">
    <location>
        <begin position="4833"/>
        <end position="4852"/>
    </location>
</feature>
<dbReference type="Proteomes" id="UP001465668">
    <property type="component" value="Unassembled WGS sequence"/>
</dbReference>
<dbReference type="InterPro" id="IPR020845">
    <property type="entry name" value="AMP-binding_CS"/>
</dbReference>
<feature type="domain" description="Carrier" evidence="5">
    <location>
        <begin position="1609"/>
        <end position="1686"/>
    </location>
</feature>
<protein>
    <submittedName>
        <fullName evidence="6">Amino acid adenylation domain-containing protein</fullName>
    </submittedName>
</protein>
<keyword evidence="1" id="KW-0596">Phosphopantetheine</keyword>
<dbReference type="Gene3D" id="3.30.300.30">
    <property type="match status" value="3"/>
</dbReference>
<dbReference type="InterPro" id="IPR000873">
    <property type="entry name" value="AMP-dep_synth/lig_dom"/>
</dbReference>
<feature type="compositionally biased region" description="Polar residues" evidence="4">
    <location>
        <begin position="4833"/>
        <end position="4842"/>
    </location>
</feature>
<evidence type="ECO:0000313" key="6">
    <source>
        <dbReference type="EMBL" id="KAK9773898.1"/>
    </source>
</evidence>
<dbReference type="Gene3D" id="3.40.50.12780">
    <property type="entry name" value="N-terminal domain of ligase-like"/>
    <property type="match status" value="3"/>
</dbReference>
<dbReference type="InterPro" id="IPR001242">
    <property type="entry name" value="Condensation_dom"/>
</dbReference>
<dbReference type="Pfam" id="PF00550">
    <property type="entry name" value="PP-binding"/>
    <property type="match status" value="6"/>
</dbReference>
<dbReference type="InterPro" id="IPR006162">
    <property type="entry name" value="Ppantetheine_attach_site"/>
</dbReference>
<accession>A0ABR2XJA8</accession>
<dbReference type="InterPro" id="IPR042099">
    <property type="entry name" value="ANL_N_sf"/>
</dbReference>
<sequence length="4910" mass="545424">MGGPDENTGLSILNPTPAKLLGPNLLHNLVTKPANQNVPAIDFLGENGKRSTTSYTELDALSDRLANRISQVLHTLPAGQTTDKLIVPLMIPQSPDLYIALIAVLKAGAAFCPLNLDVPIDRLKFILEDINAGLVLTTSALVQRIKEANSDTKVICVDEKDTTSTVIVESGVTNGFRNRIPAAHDLAYVMYTSGSTGTPKGVGISHLAVTQSLLAHDRHIPEFYRFLQFAAPTFDVSVFEIFFPLFRGSTLICCNRIDMLTDLPRVIREMDVDTCELTPSVAGSLLKHRTAAPKLKLILTIGEMLTKPVVSEFGGNAQTPSMLWGMYGPTEAAIHCTMQTAFTTETSPSCIGIPLDTVSAFVVKISEDEKDPGNFEIVPAGEVGELAIGGYQLATGYLNRAEQTAASFIETDYGRIYKTGDKARMLPNGSIECMGRVSEGQVKLNGQRMELGEVEHVILRTVGCHSAYVCVISNVLVAFAAVENLLGMQDKVTASCKRWLPSFMVPTEVIVMVAFPRLPSGKIDRMRLQEEYLSSHSVEPQVNGELHFEGELERTLYAVAQDVLQTSVQAKTRLSSLGLDSLSAIHLAARLRDQEFSISALDILDSETLDDLYKLMRSRENEPDRLRLPPNDSQDLISVTPLTSVYRDLGPDVKLEDVKAITQCTSLQISMLAETFRDPQLYVNTVDIRLPRNTSTLAFKSWVSEVARRNDIFQSGFFHLNDELVQVIWKHLLDSQIVVVDEFSEAKFDDVGDFLQHPFQVEIHRSRLVARIIIHHALYDGWTIDLLLDDLATLAQGKSLPERPSFRDIARYLDGSPGARGNTNEFWAEHLQNIAGASLPNFKTTAVLHPTIESASWPLHIDPNTVQQTAIGNGVTPQAIFEASLLWLWGAIIGSEDVTIGSVFSGRTLPIAGIERAMGPCLSTFPVRARLAEFSTILDLVKNVHSTNRQILHLNPMSLANIKKAAGIPHGSKLFDVLFVYQESLSSRKRDTNIIGEIGHRDHIESKLLLEVEPHEYDFSCKWTYHSDTFSLLQVQSFAEHFSHLCSYFFQQMHSPVGSIATSFPTGSLSRYAPPSKQLQICSSLSDHVEERSITMPDAEALCFAHSITATSAQTESLTYRQLNETANQIARHLTSAGASQGDVIAIIMEKSPLLYCGILGILKAGCAYLPLLPSTPGKRVQLILEQARPQLCIVEDLSSWKNYPLPCTLTNLHISQYEQHSTSNLDIAQDQSRLAYVIFTSGTTGTPKGVSVTTKNILSNIAALSSIYPVEGSTRMLQACSQAFDVSVFEIFFAWANGMCLCAATNDILFEDLERSVRNLQVTHLSMTVTVASLINPKNVPQVSFLVTSGEPMTDEVLNKWNRFLYQGYGPSETTNICTVRKVYPGDSSQYLGWSLDNTTSFVFCPNAHDLVPIGCAGELCFGGDQVAAGYLNMPELTSEKFFDHPEYGRLYRSGDRGRMLPDGSIIIMGRLDTQIKLRGQRIEVREMESLVLSSGIARSCACLLLEHEYVRSQQLFLFYVPTSEDNHRFDYLPLVDKRRQEIYALFQTLEDSLPGYMVPSFILPITCLPLTSSGKTNTDRLRQSAASLPLNVLNQFSLPTDLEDQKTDWTETEKHILDAVAITLSANKKTISRWASFAALGLDSLSAIPLSRKLQINFGRKIPISQILQNPNISRLARSIMSTTPRLTNDAVENQSSVDLLPKEVIEIVRQRLAEKNRSIETLLPCTPLQTAMLASTMSSSENLRYRNQMLFRIKNSPEEFILYWNRMRLRHDILRTCFVSTGDAQHPIVQVVLKHEDFSWSRFHAVDIERCAMKHLECLPVPVDSLQPPIALAIMTTSDGNFLSFVCHHALYDGVAIGTLLSEIESLARGEVLRAAPSFRSFLHEALTLPTDTDSYWVDIFREFCPSYLPQDRVLSNGVNETNSINGTLPAHLDQSLLPLSSIQAKVRESGVSLLSLCQAAWAETLSTVLKTSDVCFGNVFSGRSLPLDYIDDLVAPCFNTIPFRVKLGDSKSNRDVMKACQTLTAKMLQYQFTPLRRIRSLIEVDNIRLFDTLLLFQPPAKPLDQDIWALEFDTGFMDVPIVCEVTPNPETDELNITIHRDNDLLPASLGKLLRDVFSQALMFCLTYPSSQLNLKQKLPAHLQSLVKQISPADYPSRNVMNDETEFFEAQEPWSKHEEQVRQIIAKFSNVTPNMIGKHTSIYRLGLDSINILQAASLLRQGGLEISPMDILENPTCAGIASKIPTTLSPSTETQPKYDLISFQRSIRPQVGDANLPFEPEVILPCTPLQQGMISQFILSESANYYNFVSWSLNLTVDCDLLRDAWGVLQKRHQILRSGFVSVNHTDTSVAMVTYRPNHIFPPVKNLKGHAGNQFDLARWRQGCATDAFEDLIYPPWQVVLLDQDDSKSMHLGMHHALYDAASLQQMLQELRNILNGEALGPPNPIEVVVASILGQTTEVERDTEAFWKDKSTGMVVNSFPTLTPLRVDIKEKQRISRTSRASLHDMRNNAASAGVTMQAALQSAWTRVLSSYQGDCDVTFGVVLSGRTNNLENFVFPCITTLPVVAQNVESNRRLLNSMMDYNTALRRHEHTSISRIQRWTGHAESPIFDTILVYQQSSLAEGVFEPWQVINEKATVDYPISLEIEEVGSDSLRFSLDFHNDILPPDQADLLLTQFDANLINLLQSPNGQENDMIPKQPDLYSVIPPQYNNLPCVTGLLHQFVEVTANSSPNNVALEFVHALGEDIQSTEWSYRQLDELGNKVAHLLLGHGIQRGGIVAVCFDKCPEAYFTIIGILKAGCAFVALDPGAPASRQQFIVEDSGALALMIKTGWTTELEFSPSCPVLHIDVDNLGPYPEVSPVLDIDPQDNCYCLYTSGTTGTPKGCLITHENAVQAMLAFQRLFAGHWDEQSRWLQFASFHFDVSVLEQYWSWSVGIRVISASRDLILSDLISTISRLEITHIDLTPSLARLVHPDEVPSLCKGVFITGGEQLRQDILDVWGSKGVIYNAYGPTEATIGVTMYCRVPQNGRSSNIGKQFPNVGSYVLRPGSDVPVIKGGIGELCVSGKLVGRGYLNRADLTAERFPVLDRFGERVYRTGDLVRVLHDGCFDFLGRADDQVKLRGQRLEIGEINHAIKAGVHEVADVATLVTKHQGSDRDVMVSFIVTKASNDRKRTLAILSDNMSLSLGMQAQDACRAKLPGYMVPTYVLCVPHIPLSANNKAQTSILKQLFNSTSPSELRDLSAGSTNGSAKLSTMEPELARIIATVTKVNIDEILSSNTIFELGIDSISVIELARRLRAAGFFGVAPSAILQNPRLSALAKTLKGKSSAFENNQVLRTRQTISACYHRHLPAACRTFRVKQADIEYVAPCTGLQEGMLSRSSTSEGRATYFNSFQIELVPRTSIRRLKAAWERLVDENAILRTSFMQTVDGYVQVAFKKPLFIWQNVELEEGEVKKHMEQQFTAWIEGNEEGVRNPLELECMQMGNRHILLVRIFHGIYDARSFDLILQKAEALYNQESLARGPLFIDTLPHGPLCDHSSSKSFWQDLFSGFSYEPTRSLVSNASKQDAIVSRSFDVGCLEARRVQEGVTQQTMVQVAWISVLAQFFKSWPSIGVVVSGRSLLLDGIENTIGPLFNTLAFRVRNSAIASWSMLIQETHRFNASVLSFAHVPLHQVQKWCSNGQPLFDNLFAFNREDIPSSNGHSTVWGDISSESTADYPLAFEGTITSNNQLKVVLVSQSNIADESMLRLLLDGFQQAISGIVSDDGFPVHCSAETTSDSNPDRLNHSHGSPAGNQGVNGDFVWTDQALHIQGEIAALAGASSDQVLEDTTLFELGLDSIDAVKLVTRLRRFGIGLMTSQLMKHPTIRDILSFDISNRETTDGESLLSQVLETEEVRLRHYLEGTGLDVNHISTTLPPTPLQDSMVAEMVASGFQRYFNHDILEISCGGKLETLKLAIEAVVGNSPILRTSFVLLDDPKFSHAYCQVVATELDPFEEEVTLDSLQDMGRIVENARMAAARSEGRSKLLQFRPVSVSGRRYIILSIAHALYDGMSLDLFHQDIQAAYDGAYHARQSYKPTLANILASSSDAAETFWAEFLYDTHATVLPKTVGQDQCQASLFHKLEALSQVSVSQIRACCMRQRITTQALGQACWTIVLGTLVQSLSVTFGVVLSGRSTEEEHNLMFPTMNTVPVRTILHGSITEYLHYIWDNLNALREFQYFPLRKAQKLSGVSSGPLFNTLFTMQSRAETSSDEFVSIWKSIQSASEIDYPLCVEMEIIHDQLVWRVACDDQYISKEQGQTILGQLDQVLGYFLTNEDGQVVDFSSSSRSVSICGLPPFKLESENNSHRDDTVDEDGDFETQWTETESQIVEVLAEVSGVERSSILPSQSIYHLGLDSISAIKASSLLRKRGVIVSVRDMVSAASIRHIAPRDKETESGKEIIFSPKTERRNPLKNFDLDKLIAQAGFDQTHVERILPALPMQVHMLSVWDNTGGEVYFYEFSYEILGDVLQNRIVDAWHTLLGELPILRTCFVATGASEIPFVQVVVSPDQSSTIHSGDATSEWELQLQGSRLFMVRITKAGGETAMLRVRIHHALYDGVSLPMIVSRFSALCGTRQPPAPADPESWYDFVLAHHRGNSREQSKGFWKRYLQGTTSERSRTAASDVHSRTSLFRPSVISDLTRIRTKAAESGISIQALFFAAYAKYLSALDDTIVQFRDRYDIVFGIYLANRTSFNEALRDAPYPTLSIVPLRVLFHRDDRLAEIAMRIQSDLLEISSFENASAGLWEIAEWTGVKIAAFVNFLTLPDTTSIQDVDEEIRFQEKTATLPQESKGQIPTDDLAQPDSPWLSGNRAKHVYIDAVDIEAAMRGNSMDIGVFGASSLLSRTQASDLIGRIVEILDKA</sequence>
<dbReference type="Gene3D" id="1.10.1200.10">
    <property type="entry name" value="ACP-like"/>
    <property type="match status" value="6"/>
</dbReference>
<feature type="region of interest" description="Disordered" evidence="4">
    <location>
        <begin position="3779"/>
        <end position="3802"/>
    </location>
</feature>
<dbReference type="SUPFAM" id="SSF52777">
    <property type="entry name" value="CoA-dependent acyltransferases"/>
    <property type="match status" value="12"/>
</dbReference>
<dbReference type="NCBIfam" id="NF003417">
    <property type="entry name" value="PRK04813.1"/>
    <property type="match status" value="3"/>
</dbReference>
<name>A0ABR2XJA8_9PEZI</name>
<evidence type="ECO:0000259" key="5">
    <source>
        <dbReference type="PROSITE" id="PS50075"/>
    </source>
</evidence>
<organism evidence="6 7">
    <name type="scientific">Seiridium cardinale</name>
    <dbReference type="NCBI Taxonomy" id="138064"/>
    <lineage>
        <taxon>Eukaryota</taxon>
        <taxon>Fungi</taxon>
        <taxon>Dikarya</taxon>
        <taxon>Ascomycota</taxon>
        <taxon>Pezizomycotina</taxon>
        <taxon>Sordariomycetes</taxon>
        <taxon>Xylariomycetidae</taxon>
        <taxon>Amphisphaeriales</taxon>
        <taxon>Sporocadaceae</taxon>
        <taxon>Seiridium</taxon>
    </lineage>
</organism>
<evidence type="ECO:0000256" key="1">
    <source>
        <dbReference type="ARBA" id="ARBA00022450"/>
    </source>
</evidence>
<dbReference type="Gene3D" id="3.30.559.30">
    <property type="entry name" value="Nonribosomal peptide synthetase, condensation domain"/>
    <property type="match status" value="6"/>
</dbReference>
<keyword evidence="3" id="KW-0436">Ligase</keyword>
<dbReference type="PROSITE" id="PS50075">
    <property type="entry name" value="CARRIER"/>
    <property type="match status" value="6"/>
</dbReference>
<proteinExistence type="predicted"/>
<evidence type="ECO:0000313" key="7">
    <source>
        <dbReference type="Proteomes" id="UP001465668"/>
    </source>
</evidence>
<feature type="domain" description="Carrier" evidence="5">
    <location>
        <begin position="2178"/>
        <end position="2251"/>
    </location>
</feature>
<evidence type="ECO:0000256" key="3">
    <source>
        <dbReference type="ARBA" id="ARBA00022598"/>
    </source>
</evidence>
<feature type="domain" description="Carrier" evidence="5">
    <location>
        <begin position="547"/>
        <end position="620"/>
    </location>
</feature>
<dbReference type="SMART" id="SM00823">
    <property type="entry name" value="PKS_PP"/>
    <property type="match status" value="5"/>
</dbReference>
<dbReference type="SUPFAM" id="SSF56801">
    <property type="entry name" value="Acetyl-CoA synthetase-like"/>
    <property type="match status" value="3"/>
</dbReference>
<gene>
    <name evidence="6" type="ORF">SCAR479_09539</name>
</gene>
<dbReference type="PROSITE" id="PS00012">
    <property type="entry name" value="PHOSPHOPANTETHEINE"/>
    <property type="match status" value="5"/>
</dbReference>
<dbReference type="InterPro" id="IPR045851">
    <property type="entry name" value="AMP-bd_C_sf"/>
</dbReference>
<dbReference type="EMBL" id="JARVKM010000046">
    <property type="protein sequence ID" value="KAK9773898.1"/>
    <property type="molecule type" value="Genomic_DNA"/>
</dbReference>
<dbReference type="NCBIfam" id="TIGR01733">
    <property type="entry name" value="AA-adenyl-dom"/>
    <property type="match status" value="2"/>
</dbReference>
<dbReference type="InterPro" id="IPR010071">
    <property type="entry name" value="AA_adenyl_dom"/>
</dbReference>
<dbReference type="SUPFAM" id="SSF47336">
    <property type="entry name" value="ACP-like"/>
    <property type="match status" value="6"/>
</dbReference>
<dbReference type="Pfam" id="PF00668">
    <property type="entry name" value="Condensation"/>
    <property type="match status" value="6"/>
</dbReference>
<dbReference type="InterPro" id="IPR036736">
    <property type="entry name" value="ACP-like_sf"/>
</dbReference>
<dbReference type="InterPro" id="IPR023213">
    <property type="entry name" value="CAT-like_dom_sf"/>
</dbReference>
<dbReference type="InterPro" id="IPR020806">
    <property type="entry name" value="PKS_PP-bd"/>
</dbReference>
<keyword evidence="2" id="KW-0597">Phosphoprotein</keyword>
<evidence type="ECO:0000256" key="4">
    <source>
        <dbReference type="SAM" id="MobiDB-lite"/>
    </source>
</evidence>